<accession>A0A6N8FB96</accession>
<reference evidence="2 3" key="1">
    <citation type="submission" date="2019-11" db="EMBL/GenBank/DDBJ databases">
        <title>P. haliotis isolates from Z. marina roots.</title>
        <authorList>
            <person name="Cohen M."/>
            <person name="Jospin G."/>
            <person name="Eisen J.A."/>
            <person name="Coil D.A."/>
        </authorList>
    </citation>
    <scope>NUCLEOTIDE SEQUENCE [LARGE SCALE GENOMIC DNA]</scope>
    <source>
        <strain evidence="2 3">UCD-MCMsp1aY</strain>
    </source>
</reference>
<evidence type="ECO:0000313" key="3">
    <source>
        <dbReference type="Proteomes" id="UP000439994"/>
    </source>
</evidence>
<proteinExistence type="predicted"/>
<keyword evidence="1" id="KW-0472">Membrane</keyword>
<keyword evidence="1" id="KW-1133">Transmembrane helix</keyword>
<keyword evidence="1" id="KW-0812">Transmembrane</keyword>
<feature type="transmembrane region" description="Helical" evidence="1">
    <location>
        <begin position="32"/>
        <end position="52"/>
    </location>
</feature>
<comment type="caution">
    <text evidence="2">The sequence shown here is derived from an EMBL/GenBank/DDBJ whole genome shotgun (WGS) entry which is preliminary data.</text>
</comment>
<feature type="transmembrane region" description="Helical" evidence="1">
    <location>
        <begin position="64"/>
        <end position="80"/>
    </location>
</feature>
<gene>
    <name evidence="2" type="ORF">GNP35_05730</name>
</gene>
<dbReference type="RefSeq" id="WP_155695233.1">
    <property type="nucleotide sequence ID" value="NZ_WOCD01000003.1"/>
</dbReference>
<evidence type="ECO:0000313" key="2">
    <source>
        <dbReference type="EMBL" id="MUH72022.1"/>
    </source>
</evidence>
<protein>
    <submittedName>
        <fullName evidence="2">Uncharacterized protein</fullName>
    </submittedName>
</protein>
<name>A0A6N8FB96_9GAMM</name>
<evidence type="ECO:0000256" key="1">
    <source>
        <dbReference type="SAM" id="Phobius"/>
    </source>
</evidence>
<organism evidence="2 3">
    <name type="scientific">Psychrosphaera haliotis</name>
    <dbReference type="NCBI Taxonomy" id="555083"/>
    <lineage>
        <taxon>Bacteria</taxon>
        <taxon>Pseudomonadati</taxon>
        <taxon>Pseudomonadota</taxon>
        <taxon>Gammaproteobacteria</taxon>
        <taxon>Alteromonadales</taxon>
        <taxon>Pseudoalteromonadaceae</taxon>
        <taxon>Psychrosphaera</taxon>
    </lineage>
</organism>
<sequence length="81" mass="8884">MKLDFSGKILTGIGTAPLILIVMLSGTNHPTIPTFIFLLLSFVVVTLVYQKYVGDAPQALQRKRFLLFLILPALIIGLLSV</sequence>
<keyword evidence="3" id="KW-1185">Reference proteome</keyword>
<dbReference type="EMBL" id="WOCD01000003">
    <property type="protein sequence ID" value="MUH72022.1"/>
    <property type="molecule type" value="Genomic_DNA"/>
</dbReference>
<feature type="transmembrane region" description="Helical" evidence="1">
    <location>
        <begin position="7"/>
        <end position="26"/>
    </location>
</feature>
<dbReference type="AlphaFoldDB" id="A0A6N8FB96"/>
<dbReference type="Proteomes" id="UP000439994">
    <property type="component" value="Unassembled WGS sequence"/>
</dbReference>